<evidence type="ECO:0000313" key="16">
    <source>
        <dbReference type="WBParaSite" id="sdigi.contig24.g2019.t1"/>
    </source>
</evidence>
<dbReference type="WBParaSite" id="sdigi.contig24.g2019.t1">
    <property type="protein sequence ID" value="sdigi.contig24.g2019.t1"/>
    <property type="gene ID" value="sdigi.contig24.g2019"/>
</dbReference>
<evidence type="ECO:0000256" key="7">
    <source>
        <dbReference type="ARBA" id="ARBA00022763"/>
    </source>
</evidence>
<dbReference type="GO" id="GO:0046872">
    <property type="term" value="F:metal ion binding"/>
    <property type="evidence" value="ECO:0007669"/>
    <property type="project" value="UniProtKB-UniRule"/>
</dbReference>
<comment type="subcellular location">
    <subcellularLocation>
        <location evidence="2 13">Nucleus</location>
    </subcellularLocation>
</comment>
<dbReference type="GO" id="GO:0000712">
    <property type="term" value="P:resolution of meiotic recombination intermediates"/>
    <property type="evidence" value="ECO:0007669"/>
    <property type="project" value="TreeGrafter"/>
</dbReference>
<dbReference type="InterPro" id="IPR006166">
    <property type="entry name" value="ERCC4_domain"/>
</dbReference>
<dbReference type="SUPFAM" id="SSF52980">
    <property type="entry name" value="Restriction endonuclease-like"/>
    <property type="match status" value="1"/>
</dbReference>
<evidence type="ECO:0000313" key="15">
    <source>
        <dbReference type="Proteomes" id="UP000887581"/>
    </source>
</evidence>
<organism evidence="15 16">
    <name type="scientific">Setaria digitata</name>
    <dbReference type="NCBI Taxonomy" id="48799"/>
    <lineage>
        <taxon>Eukaryota</taxon>
        <taxon>Metazoa</taxon>
        <taxon>Ecdysozoa</taxon>
        <taxon>Nematoda</taxon>
        <taxon>Chromadorea</taxon>
        <taxon>Rhabditida</taxon>
        <taxon>Spirurina</taxon>
        <taxon>Spiruromorpha</taxon>
        <taxon>Filarioidea</taxon>
        <taxon>Setariidae</taxon>
        <taxon>Setaria</taxon>
    </lineage>
</organism>
<comment type="cofactor">
    <cofactor evidence="1 13">
        <name>Mg(2+)</name>
        <dbReference type="ChEBI" id="CHEBI:18420"/>
    </cofactor>
</comment>
<keyword evidence="8 13" id="KW-0378">Hydrolase</keyword>
<evidence type="ECO:0000256" key="4">
    <source>
        <dbReference type="ARBA" id="ARBA00022722"/>
    </source>
</evidence>
<dbReference type="Pfam" id="PF02732">
    <property type="entry name" value="ERCC4"/>
    <property type="match status" value="1"/>
</dbReference>
<keyword evidence="15" id="KW-1185">Reference proteome</keyword>
<dbReference type="GO" id="GO:0000727">
    <property type="term" value="P:double-strand break repair via break-induced replication"/>
    <property type="evidence" value="ECO:0007669"/>
    <property type="project" value="UniProtKB-UniRule"/>
</dbReference>
<dbReference type="GO" id="GO:0005634">
    <property type="term" value="C:nucleus"/>
    <property type="evidence" value="ECO:0007669"/>
    <property type="project" value="UniProtKB-SubCell"/>
</dbReference>
<dbReference type="InterPro" id="IPR042530">
    <property type="entry name" value="EME1/EME2_C"/>
</dbReference>
<dbReference type="Gene3D" id="3.40.50.10130">
    <property type="match status" value="1"/>
</dbReference>
<evidence type="ECO:0000256" key="3">
    <source>
        <dbReference type="ARBA" id="ARBA00010015"/>
    </source>
</evidence>
<comment type="subunit">
    <text evidence="13">Interacts with EME1.</text>
</comment>
<feature type="domain" description="ERCC4" evidence="14">
    <location>
        <begin position="210"/>
        <end position="306"/>
    </location>
</feature>
<evidence type="ECO:0000256" key="2">
    <source>
        <dbReference type="ARBA" id="ARBA00004123"/>
    </source>
</evidence>
<dbReference type="InterPro" id="IPR011335">
    <property type="entry name" value="Restrct_endonuc-II-like"/>
</dbReference>
<evidence type="ECO:0000256" key="11">
    <source>
        <dbReference type="ARBA" id="ARBA00023204"/>
    </source>
</evidence>
<dbReference type="Proteomes" id="UP000887581">
    <property type="component" value="Unplaced"/>
</dbReference>
<evidence type="ECO:0000256" key="10">
    <source>
        <dbReference type="ARBA" id="ARBA00023172"/>
    </source>
</evidence>
<comment type="function">
    <text evidence="13">Interacts with EME1 to form a DNA structure-specific endonuclease with substrate preference for branched DNA structures with a 5'-end at the branch nick. Typical substrates include 3'-flap structures, D-loops, replication forks and nicked Holliday junctions. May be required in mitosis for the processing of stalled or collapsed replication fork intermediates. May be required in meiosis for the repair of meiosis-specific double strand breaks subsequent to single-end invasion (SEI).</text>
</comment>
<dbReference type="CDD" id="cd20074">
    <property type="entry name" value="XPF_nuclease_Mus81"/>
    <property type="match status" value="1"/>
</dbReference>
<dbReference type="GO" id="GO:0008821">
    <property type="term" value="F:crossover junction DNA endonuclease activity"/>
    <property type="evidence" value="ECO:0007669"/>
    <property type="project" value="UniProtKB-UniRule"/>
</dbReference>
<dbReference type="SMART" id="SM00891">
    <property type="entry name" value="ERCC4"/>
    <property type="match status" value="1"/>
</dbReference>
<evidence type="ECO:0000256" key="5">
    <source>
        <dbReference type="ARBA" id="ARBA00022723"/>
    </source>
</evidence>
<evidence type="ECO:0000256" key="9">
    <source>
        <dbReference type="ARBA" id="ARBA00022842"/>
    </source>
</evidence>
<dbReference type="PANTHER" id="PTHR13451:SF0">
    <property type="entry name" value="CROSSOVER JUNCTION ENDONUCLEASE MUS81"/>
    <property type="match status" value="1"/>
</dbReference>
<dbReference type="PANTHER" id="PTHR13451">
    <property type="entry name" value="CLASS II CROSSOVER JUNCTION ENDONUCLEASE MUS81"/>
    <property type="match status" value="1"/>
</dbReference>
<dbReference type="InterPro" id="IPR047416">
    <property type="entry name" value="XPF_nuclease_Mus81"/>
</dbReference>
<dbReference type="GO" id="GO:0031573">
    <property type="term" value="P:mitotic intra-S DNA damage checkpoint signaling"/>
    <property type="evidence" value="ECO:0007669"/>
    <property type="project" value="TreeGrafter"/>
</dbReference>
<evidence type="ECO:0000259" key="14">
    <source>
        <dbReference type="SMART" id="SM00891"/>
    </source>
</evidence>
<evidence type="ECO:0000256" key="13">
    <source>
        <dbReference type="RuleBase" id="RU369042"/>
    </source>
</evidence>
<keyword evidence="7 13" id="KW-0227">DNA damage</keyword>
<evidence type="ECO:0000256" key="1">
    <source>
        <dbReference type="ARBA" id="ARBA00001946"/>
    </source>
</evidence>
<keyword evidence="9 13" id="KW-0460">Magnesium</keyword>
<dbReference type="GO" id="GO:0048257">
    <property type="term" value="F:3'-flap endonuclease activity"/>
    <property type="evidence" value="ECO:0007669"/>
    <property type="project" value="TreeGrafter"/>
</dbReference>
<keyword evidence="11 13" id="KW-0234">DNA repair</keyword>
<evidence type="ECO:0000256" key="8">
    <source>
        <dbReference type="ARBA" id="ARBA00022801"/>
    </source>
</evidence>
<evidence type="ECO:0000256" key="6">
    <source>
        <dbReference type="ARBA" id="ARBA00022759"/>
    </source>
</evidence>
<keyword evidence="12 13" id="KW-0539">Nucleus</keyword>
<proteinExistence type="inferred from homology"/>
<sequence>MLDELGVTAFTSTECRIVSGIGDQIARKLEEAWNVFCSQNLAIPTLKQIEQMEKGDFLQFLNCSNFPEQKRRRAETLLADCSDPVKSKSAKFSAIHVDVDAENVKPTHGRNHVQKCHVKASQKPLQLSKKAAVVRGNSMSFLTAAEVESNCEVIRRPDALSIKFPIHHASLNNIGVINPTDELELECDVSEECCGTIIYHPSAFGTSRVLLVIDNRESGNTRKLQQMCNLFHKKGIFYEMRSLSIGDYLWILRMCDGTEVVLDTIVERKTLQDLRSSIVQKRYEEQKQRLISTGISNIVYILEGSTVREDHVLEQALITTHIENRFLVYRTGSVEHTSLVLSKITERLMRKASKQETISKKTPLRTVKDIFLRQLVICPQISIQKASVIIGRFPTFTALADFYASLPKEQRKAALSENFLGITKIASANMAKFYLEV</sequence>
<evidence type="ECO:0000256" key="12">
    <source>
        <dbReference type="ARBA" id="ARBA00023242"/>
    </source>
</evidence>
<keyword evidence="4 13" id="KW-0540">Nuclease</keyword>
<keyword evidence="10 13" id="KW-0233">DNA recombination</keyword>
<keyword evidence="5 13" id="KW-0479">Metal-binding</keyword>
<dbReference type="InterPro" id="IPR033309">
    <property type="entry name" value="Mus81"/>
</dbReference>
<dbReference type="Gene3D" id="1.10.150.670">
    <property type="entry name" value="Crossover junction endonuclease EME1, DNA-binding domain"/>
    <property type="match status" value="1"/>
</dbReference>
<dbReference type="AlphaFoldDB" id="A0A915PQU9"/>
<keyword evidence="6 13" id="KW-0255">Endonuclease</keyword>
<protein>
    <recommendedName>
        <fullName evidence="13">Crossover junction endonuclease MUS81</fullName>
        <ecNumber evidence="13">3.1.22.-</ecNumber>
    </recommendedName>
</protein>
<dbReference type="GO" id="GO:0048476">
    <property type="term" value="C:Holliday junction resolvase complex"/>
    <property type="evidence" value="ECO:0007669"/>
    <property type="project" value="UniProtKB-UniRule"/>
</dbReference>
<dbReference type="GO" id="GO:0006308">
    <property type="term" value="P:DNA catabolic process"/>
    <property type="evidence" value="ECO:0007669"/>
    <property type="project" value="UniProtKB-UniRule"/>
</dbReference>
<reference evidence="16" key="1">
    <citation type="submission" date="2022-11" db="UniProtKB">
        <authorList>
            <consortium name="WormBaseParasite"/>
        </authorList>
    </citation>
    <scope>IDENTIFICATION</scope>
</reference>
<dbReference type="GO" id="GO:0003677">
    <property type="term" value="F:DNA binding"/>
    <property type="evidence" value="ECO:0007669"/>
    <property type="project" value="UniProtKB-UniRule"/>
</dbReference>
<dbReference type="EC" id="3.1.22.-" evidence="13"/>
<comment type="similarity">
    <text evidence="3 13">Belongs to the XPF family.</text>
</comment>
<name>A0A915PQU9_9BILA</name>
<accession>A0A915PQU9</accession>